<keyword evidence="3" id="KW-1185">Reference proteome</keyword>
<accession>A0ABR1QV35</accession>
<organism evidence="2 3">
    <name type="scientific">Apiospora aurea</name>
    <dbReference type="NCBI Taxonomy" id="335848"/>
    <lineage>
        <taxon>Eukaryota</taxon>
        <taxon>Fungi</taxon>
        <taxon>Dikarya</taxon>
        <taxon>Ascomycota</taxon>
        <taxon>Pezizomycotina</taxon>
        <taxon>Sordariomycetes</taxon>
        <taxon>Xylariomycetidae</taxon>
        <taxon>Amphisphaeriales</taxon>
        <taxon>Apiosporaceae</taxon>
        <taxon>Apiospora</taxon>
    </lineage>
</organism>
<dbReference type="EMBL" id="JAQQWE010000001">
    <property type="protein sequence ID" value="KAK7966318.1"/>
    <property type="molecule type" value="Genomic_DNA"/>
</dbReference>
<name>A0ABR1QV35_9PEZI</name>
<evidence type="ECO:0000256" key="1">
    <source>
        <dbReference type="SAM" id="MobiDB-lite"/>
    </source>
</evidence>
<dbReference type="Proteomes" id="UP001391051">
    <property type="component" value="Unassembled WGS sequence"/>
</dbReference>
<dbReference type="RefSeq" id="XP_066705710.1">
    <property type="nucleotide sequence ID" value="XM_066836817.1"/>
</dbReference>
<reference evidence="2 3" key="1">
    <citation type="submission" date="2023-01" db="EMBL/GenBank/DDBJ databases">
        <title>Analysis of 21 Apiospora genomes using comparative genomics revels a genus with tremendous synthesis potential of carbohydrate active enzymes and secondary metabolites.</title>
        <authorList>
            <person name="Sorensen T."/>
        </authorList>
    </citation>
    <scope>NUCLEOTIDE SEQUENCE [LARGE SCALE GENOMIC DNA]</scope>
    <source>
        <strain evidence="2 3">CBS 24483</strain>
    </source>
</reference>
<evidence type="ECO:0000313" key="2">
    <source>
        <dbReference type="EMBL" id="KAK7966318.1"/>
    </source>
</evidence>
<comment type="caution">
    <text evidence="2">The sequence shown here is derived from an EMBL/GenBank/DDBJ whole genome shotgun (WGS) entry which is preliminary data.</text>
</comment>
<dbReference type="GeneID" id="92069879"/>
<protein>
    <submittedName>
        <fullName evidence="2">Uncharacterized protein</fullName>
    </submittedName>
</protein>
<gene>
    <name evidence="2" type="ORF">PG986_000595</name>
</gene>
<feature type="region of interest" description="Disordered" evidence="1">
    <location>
        <begin position="48"/>
        <end position="73"/>
    </location>
</feature>
<proteinExistence type="predicted"/>
<sequence length="73" mass="8102">MASIALHDNFNGVFPGSIKPVHEGTWTLLDCSFPNRRPHFARSLRHCTGQQENSSMGGHGQPWATPTAKFQHC</sequence>
<evidence type="ECO:0000313" key="3">
    <source>
        <dbReference type="Proteomes" id="UP001391051"/>
    </source>
</evidence>